<feature type="domain" description="Organic solvent tolerance-like N-terminal" evidence="4">
    <location>
        <begin position="49"/>
        <end position="238"/>
    </location>
</feature>
<keyword evidence="1 3" id="KW-0732">Signal</keyword>
<gene>
    <name evidence="5" type="ORF">ACETRX_23990</name>
</gene>
<evidence type="ECO:0000256" key="1">
    <source>
        <dbReference type="ARBA" id="ARBA00022729"/>
    </source>
</evidence>
<evidence type="ECO:0000256" key="3">
    <source>
        <dbReference type="SAM" id="SignalP"/>
    </source>
</evidence>
<reference evidence="5 6" key="1">
    <citation type="submission" date="2024-09" db="EMBL/GenBank/DDBJ databases">
        <title>Description of Labrys sedimenti sp. nov., isolated from a diclofenac-degrading enrichment culture, and genome-based reclassification of Labrys portucalensis as a later heterotypic synonym of Labrys neptuniae.</title>
        <authorList>
            <person name="Tancsics A."/>
            <person name="Csepanyi A."/>
        </authorList>
    </citation>
    <scope>NUCLEOTIDE SEQUENCE [LARGE SCALE GENOMIC DNA]</scope>
    <source>
        <strain evidence="5 6">LMG 23412</strain>
    </source>
</reference>
<feature type="compositionally biased region" description="Basic and acidic residues" evidence="2">
    <location>
        <begin position="45"/>
        <end position="55"/>
    </location>
</feature>
<comment type="caution">
    <text evidence="5">The sequence shown here is derived from an EMBL/GenBank/DDBJ whole genome shotgun (WGS) entry which is preliminary data.</text>
</comment>
<feature type="compositionally biased region" description="Basic and acidic residues" evidence="2">
    <location>
        <begin position="139"/>
        <end position="162"/>
    </location>
</feature>
<evidence type="ECO:0000313" key="6">
    <source>
        <dbReference type="Proteomes" id="UP001595190"/>
    </source>
</evidence>
<dbReference type="InterPro" id="IPR005653">
    <property type="entry name" value="OstA-like_N"/>
</dbReference>
<evidence type="ECO:0000259" key="4">
    <source>
        <dbReference type="Pfam" id="PF03968"/>
    </source>
</evidence>
<accession>A0ABV6ZKM3</accession>
<dbReference type="PANTHER" id="PTHR36504">
    <property type="entry name" value="LIPOPOLYSACCHARIDE EXPORT SYSTEM PROTEIN LPTA"/>
    <property type="match status" value="1"/>
</dbReference>
<feature type="region of interest" description="Disordered" evidence="2">
    <location>
        <begin position="93"/>
        <end position="177"/>
    </location>
</feature>
<feature type="signal peptide" evidence="3">
    <location>
        <begin position="1"/>
        <end position="27"/>
    </location>
</feature>
<protein>
    <submittedName>
        <fullName evidence="5">LptA/OstA family protein</fullName>
    </submittedName>
</protein>
<dbReference type="InterPro" id="IPR052037">
    <property type="entry name" value="LPS_export_LptA"/>
</dbReference>
<evidence type="ECO:0000313" key="5">
    <source>
        <dbReference type="EMBL" id="MFC2252719.1"/>
    </source>
</evidence>
<dbReference type="Gene3D" id="2.60.450.10">
    <property type="entry name" value="Lipopolysaccharide (LPS) transport protein A like domain"/>
    <property type="match status" value="1"/>
</dbReference>
<feature type="compositionally biased region" description="Basic and acidic residues" evidence="2">
    <location>
        <begin position="93"/>
        <end position="129"/>
    </location>
</feature>
<feature type="chain" id="PRO_5045297390" evidence="3">
    <location>
        <begin position="28"/>
        <end position="263"/>
    </location>
</feature>
<sequence length="263" mass="26390">MTMKIRRLVPLAVLPLALALTAADAGAAPKKAASPFQGFSSDSGKPVDVKSDSLEVHQDEQKAVFTGNVVATQGESVLRTNELTVFYENVDNNAKDGAAKDGKAKDAKSGDAKPADAKPTDPKAADAKPADGQPAGDAKAGDAKAAEAKPAEAKPAETKPADASKAPASGSGTPASSIKKLVARGNVVVTSKDQKATGANGVMDMATNVATLTGGEVVMIQGPNVLKGTKLTVNLKTGIARVEGGGTGGVSGVFTQGSQKKSN</sequence>
<dbReference type="PANTHER" id="PTHR36504:SF1">
    <property type="entry name" value="LIPOPOLYSACCHARIDE EXPORT SYSTEM PROTEIN LPTA"/>
    <property type="match status" value="1"/>
</dbReference>
<proteinExistence type="predicted"/>
<name>A0ABV6ZKM3_9HYPH</name>
<dbReference type="Pfam" id="PF03968">
    <property type="entry name" value="LptD_N"/>
    <property type="match status" value="1"/>
</dbReference>
<dbReference type="RefSeq" id="WP_394313394.1">
    <property type="nucleotide sequence ID" value="NZ_JBHGPK010000013.1"/>
</dbReference>
<dbReference type="Proteomes" id="UP001595190">
    <property type="component" value="Unassembled WGS sequence"/>
</dbReference>
<evidence type="ECO:0000256" key="2">
    <source>
        <dbReference type="SAM" id="MobiDB-lite"/>
    </source>
</evidence>
<dbReference type="EMBL" id="JBHGPK010000013">
    <property type="protein sequence ID" value="MFC2252719.1"/>
    <property type="molecule type" value="Genomic_DNA"/>
</dbReference>
<feature type="compositionally biased region" description="Low complexity" evidence="2">
    <location>
        <begin position="163"/>
        <end position="177"/>
    </location>
</feature>
<organism evidence="5 6">
    <name type="scientific">Labrys neptuniae</name>
    <dbReference type="NCBI Taxonomy" id="376174"/>
    <lineage>
        <taxon>Bacteria</taxon>
        <taxon>Pseudomonadati</taxon>
        <taxon>Pseudomonadota</taxon>
        <taxon>Alphaproteobacteria</taxon>
        <taxon>Hyphomicrobiales</taxon>
        <taxon>Xanthobacteraceae</taxon>
        <taxon>Labrys</taxon>
    </lineage>
</organism>
<feature type="region of interest" description="Disordered" evidence="2">
    <location>
        <begin position="30"/>
        <end position="55"/>
    </location>
</feature>